<evidence type="ECO:0000313" key="3">
    <source>
        <dbReference type="EMBL" id="RZU51363.1"/>
    </source>
</evidence>
<dbReference type="Proteomes" id="UP000292564">
    <property type="component" value="Unassembled WGS sequence"/>
</dbReference>
<proteinExistence type="predicted"/>
<organism evidence="3 4">
    <name type="scientific">Krasilnikovia cinnamomea</name>
    <dbReference type="NCBI Taxonomy" id="349313"/>
    <lineage>
        <taxon>Bacteria</taxon>
        <taxon>Bacillati</taxon>
        <taxon>Actinomycetota</taxon>
        <taxon>Actinomycetes</taxon>
        <taxon>Micromonosporales</taxon>
        <taxon>Micromonosporaceae</taxon>
        <taxon>Krasilnikovia</taxon>
    </lineage>
</organism>
<dbReference type="InterPro" id="IPR047057">
    <property type="entry name" value="MerR_fam"/>
</dbReference>
<keyword evidence="1 3" id="KW-0238">DNA-binding</keyword>
<dbReference type="PROSITE" id="PS00552">
    <property type="entry name" value="HTH_MERR_1"/>
    <property type="match status" value="1"/>
</dbReference>
<dbReference type="Gene3D" id="1.10.1660.10">
    <property type="match status" value="1"/>
</dbReference>
<reference evidence="3 4" key="1">
    <citation type="submission" date="2019-02" db="EMBL/GenBank/DDBJ databases">
        <title>Sequencing the genomes of 1000 actinobacteria strains.</title>
        <authorList>
            <person name="Klenk H.-P."/>
        </authorList>
    </citation>
    <scope>NUCLEOTIDE SEQUENCE [LARGE SCALE GENOMIC DNA]</scope>
    <source>
        <strain evidence="3 4">DSM 45162</strain>
    </source>
</reference>
<comment type="caution">
    <text evidence="3">The sequence shown here is derived from an EMBL/GenBank/DDBJ whole genome shotgun (WGS) entry which is preliminary data.</text>
</comment>
<accession>A0A4Q7ZLU8</accession>
<dbReference type="Gene3D" id="3.20.80.10">
    <property type="entry name" value="Regulatory factor, effector binding domain"/>
    <property type="match status" value="1"/>
</dbReference>
<evidence type="ECO:0000256" key="1">
    <source>
        <dbReference type="ARBA" id="ARBA00023125"/>
    </source>
</evidence>
<dbReference type="OrthoDB" id="7849865at2"/>
<keyword evidence="4" id="KW-1185">Reference proteome</keyword>
<evidence type="ECO:0000259" key="2">
    <source>
        <dbReference type="PROSITE" id="PS50937"/>
    </source>
</evidence>
<dbReference type="EMBL" id="SHKY01000001">
    <property type="protein sequence ID" value="RZU51363.1"/>
    <property type="molecule type" value="Genomic_DNA"/>
</dbReference>
<dbReference type="PROSITE" id="PS50937">
    <property type="entry name" value="HTH_MERR_2"/>
    <property type="match status" value="1"/>
</dbReference>
<dbReference type="GO" id="GO:0003700">
    <property type="term" value="F:DNA-binding transcription factor activity"/>
    <property type="evidence" value="ECO:0007669"/>
    <property type="project" value="InterPro"/>
</dbReference>
<evidence type="ECO:0000313" key="4">
    <source>
        <dbReference type="Proteomes" id="UP000292564"/>
    </source>
</evidence>
<feature type="domain" description="HTH merR-type" evidence="2">
    <location>
        <begin position="14"/>
        <end position="84"/>
    </location>
</feature>
<dbReference type="InterPro" id="IPR009061">
    <property type="entry name" value="DNA-bd_dom_put_sf"/>
</dbReference>
<dbReference type="InterPro" id="IPR000551">
    <property type="entry name" value="MerR-type_HTH_dom"/>
</dbReference>
<gene>
    <name evidence="3" type="ORF">EV385_3180</name>
</gene>
<dbReference type="PANTHER" id="PTHR30204:SF97">
    <property type="entry name" value="MERR FAMILY REGULATORY PROTEIN"/>
    <property type="match status" value="1"/>
</dbReference>
<dbReference type="InterPro" id="IPR011256">
    <property type="entry name" value="Reg_factor_effector_dom_sf"/>
</dbReference>
<dbReference type="GO" id="GO:0003677">
    <property type="term" value="F:DNA binding"/>
    <property type="evidence" value="ECO:0007669"/>
    <property type="project" value="UniProtKB-KW"/>
</dbReference>
<protein>
    <submittedName>
        <fullName evidence="3">DNA-binding transcriptional MerR regulator</fullName>
    </submittedName>
</protein>
<sequence length="303" mass="33492">MEFAHGAASPTDPLLSIGEFARRSRLSPRALRLYDNQGILVPAEVDDDTGYRRYRETQLAMARLVLLLRRLDMPLARVAEVLAASGDQAADLVGRYWDEVERRAASQRELTRYIQAQLSGDPSASGFAEPHLRHVAEQTFITEKRHATIGEFAAVAEDSANRLMTTARRHAVPAGNVVFLYHGEVSEDSDGPVEFCLPVDPLAALRAGLTARVEPAHDEWYLRLTRAQAEHPQILTAYDAVFHRAAERGDQWAGPPREVYLGFFPDAAPDEEICDVALPIAGHISDACRLDNDFKENPVAGQA</sequence>
<dbReference type="PANTHER" id="PTHR30204">
    <property type="entry name" value="REDOX-CYCLING DRUG-SENSING TRANSCRIPTIONAL ACTIVATOR SOXR"/>
    <property type="match status" value="1"/>
</dbReference>
<name>A0A4Q7ZLU8_9ACTN</name>
<dbReference type="SUPFAM" id="SSF46955">
    <property type="entry name" value="Putative DNA-binding domain"/>
    <property type="match status" value="1"/>
</dbReference>
<dbReference type="SMART" id="SM00422">
    <property type="entry name" value="HTH_MERR"/>
    <property type="match status" value="1"/>
</dbReference>
<dbReference type="AlphaFoldDB" id="A0A4Q7ZLU8"/>
<dbReference type="Pfam" id="PF13411">
    <property type="entry name" value="MerR_1"/>
    <property type="match status" value="1"/>
</dbReference>
<dbReference type="RefSeq" id="WP_130510131.1">
    <property type="nucleotide sequence ID" value="NZ_SHKY01000001.1"/>
</dbReference>